<evidence type="ECO:0000313" key="2">
    <source>
        <dbReference type="Proteomes" id="UP000320948"/>
    </source>
</evidence>
<protein>
    <submittedName>
        <fullName evidence="1">Uncharacterized protein</fullName>
    </submittedName>
</protein>
<reference evidence="1 2" key="1">
    <citation type="journal article" date="2017" name="Nat. Commun.">
        <title>In situ click chemistry generation of cyclooxygenase-2 inhibitors.</title>
        <authorList>
            <person name="Bhardwaj A."/>
            <person name="Kaur J."/>
            <person name="Wuest M."/>
            <person name="Wuest F."/>
        </authorList>
    </citation>
    <scope>NUCLEOTIDE SEQUENCE [LARGE SCALE GENOMIC DNA]</scope>
    <source>
        <strain evidence="1">S2_018_000_R2_106</strain>
    </source>
</reference>
<dbReference type="AlphaFoldDB" id="A0A6N4RBT5"/>
<proteinExistence type="predicted"/>
<comment type="caution">
    <text evidence="1">The sequence shown here is derived from an EMBL/GenBank/DDBJ whole genome shotgun (WGS) entry which is preliminary data.</text>
</comment>
<sequence>MGIFWNTYRKMLPHDVREMVDFIEKEVEAGRMSEAEAEQRRAELEKTLHGIFDAEEDKENA</sequence>
<name>A0A6N4RBT5_BLAVI</name>
<accession>A0A6N4RBT5</accession>
<dbReference type="EMBL" id="VAFM01000001">
    <property type="protein sequence ID" value="TKW61492.1"/>
    <property type="molecule type" value="Genomic_DNA"/>
</dbReference>
<gene>
    <name evidence="1" type="ORF">DI628_02400</name>
</gene>
<dbReference type="Proteomes" id="UP000320948">
    <property type="component" value="Unassembled WGS sequence"/>
</dbReference>
<organism evidence="1 2">
    <name type="scientific">Blastochloris viridis</name>
    <name type="common">Rhodopseudomonas viridis</name>
    <dbReference type="NCBI Taxonomy" id="1079"/>
    <lineage>
        <taxon>Bacteria</taxon>
        <taxon>Pseudomonadati</taxon>
        <taxon>Pseudomonadota</taxon>
        <taxon>Alphaproteobacteria</taxon>
        <taxon>Hyphomicrobiales</taxon>
        <taxon>Blastochloridaceae</taxon>
        <taxon>Blastochloris</taxon>
    </lineage>
</organism>
<evidence type="ECO:0000313" key="1">
    <source>
        <dbReference type="EMBL" id="TKW61492.1"/>
    </source>
</evidence>